<comment type="caution">
    <text evidence="2">The sequence shown here is derived from an EMBL/GenBank/DDBJ whole genome shotgun (WGS) entry which is preliminary data.</text>
</comment>
<dbReference type="EMBL" id="JAAXPE010000048">
    <property type="protein sequence ID" value="NKY89516.1"/>
    <property type="molecule type" value="Genomic_DNA"/>
</dbReference>
<organism evidence="2 3">
    <name type="scientific">Nocardia veterana</name>
    <dbReference type="NCBI Taxonomy" id="132249"/>
    <lineage>
        <taxon>Bacteria</taxon>
        <taxon>Bacillati</taxon>
        <taxon>Actinomycetota</taxon>
        <taxon>Actinomycetes</taxon>
        <taxon>Mycobacteriales</taxon>
        <taxon>Nocardiaceae</taxon>
        <taxon>Nocardia</taxon>
    </lineage>
</organism>
<evidence type="ECO:0000313" key="2">
    <source>
        <dbReference type="EMBL" id="NKY89516.1"/>
    </source>
</evidence>
<dbReference type="Pfam" id="PF13826">
    <property type="entry name" value="Monooxy_af470-like"/>
    <property type="match status" value="1"/>
</dbReference>
<feature type="region of interest" description="Disordered" evidence="1">
    <location>
        <begin position="148"/>
        <end position="188"/>
    </location>
</feature>
<name>A0A7X6M3D7_9NOCA</name>
<evidence type="ECO:0000313" key="3">
    <source>
        <dbReference type="Proteomes" id="UP000523447"/>
    </source>
</evidence>
<dbReference type="AlphaFoldDB" id="A0A7X6M3D7"/>
<dbReference type="RefSeq" id="WP_040718474.1">
    <property type="nucleotide sequence ID" value="NZ_CAWPHS010000043.1"/>
</dbReference>
<accession>A0A7X6M3D7</accession>
<keyword evidence="3" id="KW-1185">Reference proteome</keyword>
<dbReference type="InterPro" id="IPR025444">
    <property type="entry name" value="Monooxy_af470"/>
</dbReference>
<proteinExistence type="predicted"/>
<reference evidence="2 3" key="1">
    <citation type="submission" date="2020-04" db="EMBL/GenBank/DDBJ databases">
        <title>MicrobeNet Type strains.</title>
        <authorList>
            <person name="Nicholson A.C."/>
        </authorList>
    </citation>
    <scope>NUCLEOTIDE SEQUENCE [LARGE SCALE GENOMIC DNA]</scope>
    <source>
        <strain evidence="2 3">DSM 44445</strain>
    </source>
</reference>
<gene>
    <name evidence="2" type="ORF">HGA07_28455</name>
</gene>
<evidence type="ECO:0000256" key="1">
    <source>
        <dbReference type="SAM" id="MobiDB-lite"/>
    </source>
</evidence>
<dbReference type="Proteomes" id="UP000523447">
    <property type="component" value="Unassembled WGS sequence"/>
</dbReference>
<protein>
    <submittedName>
        <fullName evidence="2">DUF4188 domain-containing protein</fullName>
    </submittedName>
</protein>
<sequence length="188" mass="21499">MRVNRLTADLSGYPDLVVIYLGMRVRTPRGMLRLLGLGPKLYRSHRDRPDGLLLHEDVIWSLFPPHWGARQYWRDLESLERWTRSAPHRDWWQRFLRDSGGTGFWHEAYFLRGGIDTMYDDMTTPTGLGAFAPTRPMRGALFSARGRAHDNATRAGARNPDLGPEPSVAPVVGERRYYESASGTDDSR</sequence>